<dbReference type="EMBL" id="CCNE01000065">
    <property type="protein sequence ID" value="CDX61785.1"/>
    <property type="molecule type" value="Genomic_DNA"/>
</dbReference>
<sequence>MGIDRQDSKRAGKTGAAMAALMLLAGCMTHQPTGTDAYRTSSINQWLTTNDADKVVSAMSAKGMMPATIDCRFADTTPGKVAYRSKFTWKRAPANTRYHWEVGDPAYLASKDVASNRAGLRRVYAKTVRDAATGQKVGCSVWVG</sequence>
<proteinExistence type="predicted"/>
<accession>A0A090GBL4</accession>
<organism evidence="1 2">
    <name type="scientific">Mesorhizobium plurifarium</name>
    <dbReference type="NCBI Taxonomy" id="69974"/>
    <lineage>
        <taxon>Bacteria</taxon>
        <taxon>Pseudomonadati</taxon>
        <taxon>Pseudomonadota</taxon>
        <taxon>Alphaproteobacteria</taxon>
        <taxon>Hyphomicrobiales</taxon>
        <taxon>Phyllobacteriaceae</taxon>
        <taxon>Mesorhizobium</taxon>
    </lineage>
</organism>
<gene>
    <name evidence="1" type="ORF">MPL3365_70105</name>
</gene>
<evidence type="ECO:0000313" key="2">
    <source>
        <dbReference type="Proteomes" id="UP000046122"/>
    </source>
</evidence>
<dbReference type="Proteomes" id="UP000046122">
    <property type="component" value="Unassembled WGS sequence"/>
</dbReference>
<dbReference type="AlphaFoldDB" id="A0A090GBL4"/>
<dbReference type="PROSITE" id="PS51257">
    <property type="entry name" value="PROKAR_LIPOPROTEIN"/>
    <property type="match status" value="1"/>
</dbReference>
<protein>
    <recommendedName>
        <fullName evidence="3">Lipoprotein</fullName>
    </recommendedName>
</protein>
<evidence type="ECO:0000313" key="1">
    <source>
        <dbReference type="EMBL" id="CDX61785.1"/>
    </source>
</evidence>
<reference evidence="1 2" key="1">
    <citation type="submission" date="2014-08" db="EMBL/GenBank/DDBJ databases">
        <authorList>
            <person name="Moulin Lionel"/>
        </authorList>
    </citation>
    <scope>NUCLEOTIDE SEQUENCE [LARGE SCALE GENOMIC DNA]</scope>
</reference>
<evidence type="ECO:0008006" key="3">
    <source>
        <dbReference type="Google" id="ProtNLM"/>
    </source>
</evidence>
<name>A0A090GBL4_MESPL</name>